<evidence type="ECO:0000256" key="1">
    <source>
        <dbReference type="SAM" id="Phobius"/>
    </source>
</evidence>
<gene>
    <name evidence="3" type="ORF">FNX44_013735</name>
    <name evidence="2" type="ORF">H3147_19265</name>
</gene>
<accession>A0A5P0YRG6</accession>
<reference evidence="2" key="3">
    <citation type="journal article" name="Syst. Appl. Microbiol.">
        <title>Streptomyces alkaliterrae sp. nov., isolated from an alkaline soil, and emended descriptions of Streptomyces alkaliphilus, Streptomyces calidiresistens and Streptomyces durbertensis.</title>
        <authorList>
            <person name="Swiecimska M."/>
            <person name="Golinska P."/>
            <person name="Nouioui I."/>
            <person name="Wypij M."/>
            <person name="Rai M."/>
            <person name="Sangal V."/>
            <person name="Goodfellow M."/>
        </authorList>
    </citation>
    <scope>NUCLEOTIDE SEQUENCE</scope>
    <source>
        <strain evidence="2">OF8</strain>
    </source>
</reference>
<name>A0A5P0YRG6_9ACTN</name>
<reference evidence="5" key="2">
    <citation type="submission" date="2020-05" db="EMBL/GenBank/DDBJ databases">
        <title>Classification of alakaliphilic streptomycetes isolated from an alkaline soil next to Lonar Crater, India and a proposal for the recognition of Streptomyces alkaliterrae sp. nov.</title>
        <authorList>
            <person name="Golinska P."/>
        </authorList>
    </citation>
    <scope>NUCLEOTIDE SEQUENCE [LARGE SCALE GENOMIC DNA]</scope>
    <source>
        <strain evidence="5">OF8</strain>
    </source>
</reference>
<keyword evidence="1" id="KW-1133">Transmembrane helix</keyword>
<evidence type="ECO:0000313" key="4">
    <source>
        <dbReference type="Proteomes" id="UP000320857"/>
    </source>
</evidence>
<feature type="transmembrane region" description="Helical" evidence="1">
    <location>
        <begin position="141"/>
        <end position="160"/>
    </location>
</feature>
<evidence type="ECO:0008006" key="6">
    <source>
        <dbReference type="Google" id="ProtNLM"/>
    </source>
</evidence>
<sequence length="161" mass="17033">MSVALLFVMLILVMMRGLATDAEGESLLVAAVMLPTVALVRRVGSCRVVLLPGGVRVDNALFSHFVPYSSVVGVSGGSHGGLVLDLKDGGSVGAFAFGGSLVDLIFKTSDRARFEIESRLEVVRRGHLGDGETVKRIRRCWSADVAVFLAVVFAILGLFVG</sequence>
<keyword evidence="1" id="KW-0472">Membrane</keyword>
<dbReference type="Proteomes" id="UP000320857">
    <property type="component" value="Unassembled WGS sequence"/>
</dbReference>
<dbReference type="AlphaFoldDB" id="A0A5P0YRG6"/>
<evidence type="ECO:0000313" key="5">
    <source>
        <dbReference type="Proteomes" id="UP000517765"/>
    </source>
</evidence>
<dbReference type="EMBL" id="VJYK02000123">
    <property type="protein sequence ID" value="MQS02913.1"/>
    <property type="molecule type" value="Genomic_DNA"/>
</dbReference>
<comment type="caution">
    <text evidence="3">The sequence shown here is derived from an EMBL/GenBank/DDBJ whole genome shotgun (WGS) entry which is preliminary data.</text>
</comment>
<reference evidence="3 4" key="1">
    <citation type="submission" date="2019-10" db="EMBL/GenBank/DDBJ databases">
        <title>Streptomyces sp. nov., a novel actinobacterium isolated from alkaline environment.</title>
        <authorList>
            <person name="Golinska P."/>
        </authorList>
    </citation>
    <scope>NUCLEOTIDE SEQUENCE [LARGE SCALE GENOMIC DNA]</scope>
    <source>
        <strain evidence="3 4">OF1</strain>
    </source>
</reference>
<dbReference type="EMBL" id="JABJXA010000130">
    <property type="protein sequence ID" value="MBB1260945.1"/>
    <property type="molecule type" value="Genomic_DNA"/>
</dbReference>
<organism evidence="3 4">
    <name type="scientific">Streptomyces alkaliterrae</name>
    <dbReference type="NCBI Taxonomy" id="2213162"/>
    <lineage>
        <taxon>Bacteria</taxon>
        <taxon>Bacillati</taxon>
        <taxon>Actinomycetota</taxon>
        <taxon>Actinomycetes</taxon>
        <taxon>Kitasatosporales</taxon>
        <taxon>Streptomycetaceae</taxon>
        <taxon>Streptomyces</taxon>
    </lineage>
</organism>
<keyword evidence="4" id="KW-1185">Reference proteome</keyword>
<keyword evidence="1" id="KW-0812">Transmembrane</keyword>
<proteinExistence type="predicted"/>
<evidence type="ECO:0000313" key="2">
    <source>
        <dbReference type="EMBL" id="MBB1260945.1"/>
    </source>
</evidence>
<dbReference type="RefSeq" id="WP_143648436.1">
    <property type="nucleotide sequence ID" value="NZ_JABJXA010000130.1"/>
</dbReference>
<protein>
    <recommendedName>
        <fullName evidence="6">PH domain-containing protein</fullName>
    </recommendedName>
</protein>
<evidence type="ECO:0000313" key="3">
    <source>
        <dbReference type="EMBL" id="MQS02913.1"/>
    </source>
</evidence>
<dbReference type="Proteomes" id="UP000517765">
    <property type="component" value="Unassembled WGS sequence"/>
</dbReference>